<proteinExistence type="inferred from homology"/>
<feature type="chain" id="PRO_5012972502" description="Lipase domain-containing protein" evidence="5">
    <location>
        <begin position="16"/>
        <end position="340"/>
    </location>
</feature>
<gene>
    <name evidence="7" type="primary">106086764</name>
</gene>
<dbReference type="PANTHER" id="PTHR11610">
    <property type="entry name" value="LIPASE"/>
    <property type="match status" value="1"/>
</dbReference>
<dbReference type="EnsemblMetazoa" id="SCAU001423-RA">
    <property type="protein sequence ID" value="SCAU001423-PA"/>
    <property type="gene ID" value="SCAU001423"/>
</dbReference>
<evidence type="ECO:0000313" key="7">
    <source>
        <dbReference type="EnsemblMetazoa" id="SCAU001423-PA"/>
    </source>
</evidence>
<dbReference type="InterPro" id="IPR033906">
    <property type="entry name" value="Lipase_N"/>
</dbReference>
<reference evidence="7" key="1">
    <citation type="submission" date="2020-05" db="UniProtKB">
        <authorList>
            <consortium name="EnsemblMetazoa"/>
        </authorList>
    </citation>
    <scope>IDENTIFICATION</scope>
    <source>
        <strain evidence="7">USDA</strain>
    </source>
</reference>
<evidence type="ECO:0000313" key="8">
    <source>
        <dbReference type="Proteomes" id="UP000095300"/>
    </source>
</evidence>
<evidence type="ECO:0000256" key="4">
    <source>
        <dbReference type="RuleBase" id="RU004262"/>
    </source>
</evidence>
<evidence type="ECO:0000256" key="1">
    <source>
        <dbReference type="ARBA" id="ARBA00004613"/>
    </source>
</evidence>
<dbReference type="Gene3D" id="3.40.50.1820">
    <property type="entry name" value="alpha/beta hydrolase"/>
    <property type="match status" value="1"/>
</dbReference>
<comment type="similarity">
    <text evidence="2 4">Belongs to the AB hydrolase superfamily. Lipase family.</text>
</comment>
<keyword evidence="5" id="KW-0732">Signal</keyword>
<dbReference type="VEuPathDB" id="VectorBase:SCAU001423"/>
<evidence type="ECO:0000256" key="3">
    <source>
        <dbReference type="ARBA" id="ARBA00022525"/>
    </source>
</evidence>
<keyword evidence="3" id="KW-0964">Secreted</keyword>
<dbReference type="FunFam" id="3.40.50.1820:FF:000076">
    <property type="entry name" value="phospholipase A1"/>
    <property type="match status" value="1"/>
</dbReference>
<dbReference type="InterPro" id="IPR013818">
    <property type="entry name" value="Lipase"/>
</dbReference>
<dbReference type="KEGG" id="scac:106086764"/>
<dbReference type="GO" id="GO:0005615">
    <property type="term" value="C:extracellular space"/>
    <property type="evidence" value="ECO:0007669"/>
    <property type="project" value="TreeGrafter"/>
</dbReference>
<dbReference type="InterPro" id="IPR029058">
    <property type="entry name" value="AB_hydrolase_fold"/>
</dbReference>
<evidence type="ECO:0000256" key="5">
    <source>
        <dbReference type="SAM" id="SignalP"/>
    </source>
</evidence>
<dbReference type="OrthoDB" id="199913at2759"/>
<feature type="signal peptide" evidence="5">
    <location>
        <begin position="1"/>
        <end position="15"/>
    </location>
</feature>
<evidence type="ECO:0000256" key="2">
    <source>
        <dbReference type="ARBA" id="ARBA00010701"/>
    </source>
</evidence>
<keyword evidence="8" id="KW-1185">Reference proteome</keyword>
<sequence>MNYLLLFALCVTAGASLVPEAERVNGENGWYIPQHDGSFKWLDLDEAEVYLNETEAALHHRLPDTVTFFLYTKSNPSEGHQITASYNSIINSPYNHRNPTIFTIHGWKGSKKDYVNQGVREALLENDDYNIIAVDWSRARSVTYAASVLAVEGAGRKVAKLIDFLVNNHGLQLKDLEIVGHSLGAHVAGHTGKHIGTGKAHTIVGLDPALPLFHYNSPAKRLAWSDAHYVESIQTNGGKLGFLKPIGKGAFYPNGGKFQPGCGADLSGSCSHGRSVTYFVESIKMDNFATVQCEDYQSAVAKNCGSTYSSVRMGNTANAFVVNGQYYVPVNKVSPFGKLE</sequence>
<dbReference type="GO" id="GO:0016298">
    <property type="term" value="F:lipase activity"/>
    <property type="evidence" value="ECO:0007669"/>
    <property type="project" value="InterPro"/>
</dbReference>
<dbReference type="InterPro" id="IPR002334">
    <property type="entry name" value="Allerg_PlipaseA1"/>
</dbReference>
<organism evidence="7 8">
    <name type="scientific">Stomoxys calcitrans</name>
    <name type="common">Stable fly</name>
    <name type="synonym">Conops calcitrans</name>
    <dbReference type="NCBI Taxonomy" id="35570"/>
    <lineage>
        <taxon>Eukaryota</taxon>
        <taxon>Metazoa</taxon>
        <taxon>Ecdysozoa</taxon>
        <taxon>Arthropoda</taxon>
        <taxon>Hexapoda</taxon>
        <taxon>Insecta</taxon>
        <taxon>Pterygota</taxon>
        <taxon>Neoptera</taxon>
        <taxon>Endopterygota</taxon>
        <taxon>Diptera</taxon>
        <taxon>Brachycera</taxon>
        <taxon>Muscomorpha</taxon>
        <taxon>Muscoidea</taxon>
        <taxon>Muscidae</taxon>
        <taxon>Stomoxys</taxon>
    </lineage>
</organism>
<dbReference type="PRINTS" id="PR00825">
    <property type="entry name" value="DOLALLERGEN"/>
</dbReference>
<dbReference type="SUPFAM" id="SSF53474">
    <property type="entry name" value="alpha/beta-Hydrolases"/>
    <property type="match status" value="1"/>
</dbReference>
<dbReference type="PANTHER" id="PTHR11610:SF150">
    <property type="entry name" value="FI01825P-RELATED"/>
    <property type="match status" value="1"/>
</dbReference>
<dbReference type="Pfam" id="PF00151">
    <property type="entry name" value="Lipase"/>
    <property type="match status" value="1"/>
</dbReference>
<accession>A0A1I8NRL9</accession>
<protein>
    <recommendedName>
        <fullName evidence="6">Lipase domain-containing protein</fullName>
    </recommendedName>
</protein>
<evidence type="ECO:0000259" key="6">
    <source>
        <dbReference type="Pfam" id="PF00151"/>
    </source>
</evidence>
<dbReference type="GO" id="GO:0016042">
    <property type="term" value="P:lipid catabolic process"/>
    <property type="evidence" value="ECO:0007669"/>
    <property type="project" value="TreeGrafter"/>
</dbReference>
<dbReference type="AlphaFoldDB" id="A0A1I8NRL9"/>
<dbReference type="InterPro" id="IPR000734">
    <property type="entry name" value="TAG_lipase"/>
</dbReference>
<feature type="domain" description="Lipase" evidence="6">
    <location>
        <begin position="65"/>
        <end position="336"/>
    </location>
</feature>
<dbReference type="Proteomes" id="UP000095300">
    <property type="component" value="Unassembled WGS sequence"/>
</dbReference>
<dbReference type="GO" id="GO:0017171">
    <property type="term" value="F:serine hydrolase activity"/>
    <property type="evidence" value="ECO:0007669"/>
    <property type="project" value="TreeGrafter"/>
</dbReference>
<dbReference type="PRINTS" id="PR00821">
    <property type="entry name" value="TAGLIPASE"/>
</dbReference>
<comment type="subcellular location">
    <subcellularLocation>
        <location evidence="1">Secreted</location>
    </subcellularLocation>
</comment>
<dbReference type="CDD" id="cd00707">
    <property type="entry name" value="Pancreat_lipase_like"/>
    <property type="match status" value="1"/>
</dbReference>
<name>A0A1I8NRL9_STOCA</name>